<proteinExistence type="predicted"/>
<evidence type="ECO:0000313" key="2">
    <source>
        <dbReference type="Proteomes" id="UP001597214"/>
    </source>
</evidence>
<sequence length="162" mass="18990">MEEVNNLKMVVFLEWKELKDSNDIENLLDTFGGFHDSCLKELYMWTESYVDENLSMGMSTELDTNVRILFQRQFDNPSAIELLFEGVTQFHIIPSPINYDSIIYEAKLILHEGLFYWADDYDWEPNDFTQGANSWISAKSLKWRDASSWMGKKSRYGVSTQD</sequence>
<gene>
    <name evidence="1" type="ORF">ACFSCX_20150</name>
</gene>
<organism evidence="1 2">
    <name type="scientific">Bacillus salitolerans</name>
    <dbReference type="NCBI Taxonomy" id="1437434"/>
    <lineage>
        <taxon>Bacteria</taxon>
        <taxon>Bacillati</taxon>
        <taxon>Bacillota</taxon>
        <taxon>Bacilli</taxon>
        <taxon>Bacillales</taxon>
        <taxon>Bacillaceae</taxon>
        <taxon>Bacillus</taxon>
    </lineage>
</organism>
<comment type="caution">
    <text evidence="1">The sequence shown here is derived from an EMBL/GenBank/DDBJ whole genome shotgun (WGS) entry which is preliminary data.</text>
</comment>
<dbReference type="RefSeq" id="WP_377930058.1">
    <property type="nucleotide sequence ID" value="NZ_JBHUEM010000048.1"/>
</dbReference>
<name>A0ABW4LW78_9BACI</name>
<reference evidence="2" key="1">
    <citation type="journal article" date="2019" name="Int. J. Syst. Evol. Microbiol.">
        <title>The Global Catalogue of Microorganisms (GCM) 10K type strain sequencing project: providing services to taxonomists for standard genome sequencing and annotation.</title>
        <authorList>
            <consortium name="The Broad Institute Genomics Platform"/>
            <consortium name="The Broad Institute Genome Sequencing Center for Infectious Disease"/>
            <person name="Wu L."/>
            <person name="Ma J."/>
        </authorList>
    </citation>
    <scope>NUCLEOTIDE SEQUENCE [LARGE SCALE GENOMIC DNA]</scope>
    <source>
        <strain evidence="2">CCUG 49339</strain>
    </source>
</reference>
<accession>A0ABW4LW78</accession>
<protein>
    <submittedName>
        <fullName evidence="1">Uncharacterized protein</fullName>
    </submittedName>
</protein>
<dbReference type="Proteomes" id="UP001597214">
    <property type="component" value="Unassembled WGS sequence"/>
</dbReference>
<evidence type="ECO:0000313" key="1">
    <source>
        <dbReference type="EMBL" id="MFD1738833.1"/>
    </source>
</evidence>
<keyword evidence="2" id="KW-1185">Reference proteome</keyword>
<dbReference type="EMBL" id="JBHUEM010000048">
    <property type="protein sequence ID" value="MFD1738833.1"/>
    <property type="molecule type" value="Genomic_DNA"/>
</dbReference>